<reference evidence="2 3" key="1">
    <citation type="submission" date="2018-06" db="EMBL/GenBank/DDBJ databases">
        <authorList>
            <consortium name="Pathogen Informatics"/>
            <person name="Doyle S."/>
        </authorList>
    </citation>
    <scope>NUCLEOTIDE SEQUENCE [LARGE SCALE GENOMIC DNA]</scope>
    <source>
        <strain evidence="2 3">NCTC11085</strain>
    </source>
</reference>
<name>A0A2X3VRW6_STRSA</name>
<evidence type="ECO:0000313" key="3">
    <source>
        <dbReference type="Proteomes" id="UP000249623"/>
    </source>
</evidence>
<dbReference type="EMBL" id="LS483346">
    <property type="protein sequence ID" value="SQF33643.1"/>
    <property type="molecule type" value="Genomic_DNA"/>
</dbReference>
<dbReference type="AlphaFoldDB" id="A0A2X3VRW6"/>
<organism evidence="2 3">
    <name type="scientific">Streptococcus sanguinis</name>
    <dbReference type="NCBI Taxonomy" id="1305"/>
    <lineage>
        <taxon>Bacteria</taxon>
        <taxon>Bacillati</taxon>
        <taxon>Bacillota</taxon>
        <taxon>Bacilli</taxon>
        <taxon>Lactobacillales</taxon>
        <taxon>Streptococcaceae</taxon>
        <taxon>Streptococcus</taxon>
    </lineage>
</organism>
<evidence type="ECO:0000256" key="1">
    <source>
        <dbReference type="SAM" id="Phobius"/>
    </source>
</evidence>
<feature type="transmembrane region" description="Helical" evidence="1">
    <location>
        <begin position="133"/>
        <end position="157"/>
    </location>
</feature>
<feature type="transmembrane region" description="Helical" evidence="1">
    <location>
        <begin position="64"/>
        <end position="83"/>
    </location>
</feature>
<accession>A0A2X3VRW6</accession>
<dbReference type="Proteomes" id="UP000249623">
    <property type="component" value="Chromosome 1"/>
</dbReference>
<keyword evidence="1" id="KW-0472">Membrane</keyword>
<feature type="transmembrane region" description="Helical" evidence="1">
    <location>
        <begin position="95"/>
        <end position="113"/>
    </location>
</feature>
<gene>
    <name evidence="2" type="ORF">NCTC11085_00114</name>
</gene>
<proteinExistence type="predicted"/>
<dbReference type="RefSeq" id="WP_002926389.1">
    <property type="nucleotide sequence ID" value="NZ_CP071430.1"/>
</dbReference>
<keyword evidence="1" id="KW-1133">Transmembrane helix</keyword>
<feature type="transmembrane region" description="Helical" evidence="1">
    <location>
        <begin position="7"/>
        <end position="27"/>
    </location>
</feature>
<evidence type="ECO:0000313" key="2">
    <source>
        <dbReference type="EMBL" id="SQF33643.1"/>
    </source>
</evidence>
<protein>
    <submittedName>
        <fullName evidence="2">Major facilitator superfamily permease</fullName>
    </submittedName>
</protein>
<keyword evidence="1" id="KW-0812">Transmembrane</keyword>
<sequence>MKKKPIYLYILLGLSAIGTLLGVWSRFFSNFSEVDYIQIGFSKELSDQTNQFNKLYFEFLRNGMNMLIFFVMTALLIASIVFLVRKNLQMANISYIVYILVSLLSQVYVYISSKGIVGKVFTSPENIATHSNSLLLGTVLGFVISLIYLSIVVFKLIQQQKEAEKAELAAKE</sequence>